<dbReference type="InterPro" id="IPR036869">
    <property type="entry name" value="J_dom_sf"/>
</dbReference>
<accession>A0A2N7PN53</accession>
<comment type="caution">
    <text evidence="2">The sequence shown here is derived from an EMBL/GenBank/DDBJ whole genome shotgun (WGS) entry which is preliminary data.</text>
</comment>
<dbReference type="EMBL" id="PNIK01000064">
    <property type="protein sequence ID" value="PMP66843.1"/>
    <property type="molecule type" value="Genomic_DNA"/>
</dbReference>
<organism evidence="2 3">
    <name type="scientific">Thermodesulfobacterium geofontis</name>
    <dbReference type="NCBI Taxonomy" id="1295609"/>
    <lineage>
        <taxon>Bacteria</taxon>
        <taxon>Pseudomonadati</taxon>
        <taxon>Thermodesulfobacteriota</taxon>
        <taxon>Thermodesulfobacteria</taxon>
        <taxon>Thermodesulfobacteriales</taxon>
        <taxon>Thermodesulfobacteriaceae</taxon>
        <taxon>Thermodesulfobacterium</taxon>
    </lineage>
</organism>
<name>A0A2N7PN53_9BACT</name>
<proteinExistence type="predicted"/>
<dbReference type="CDD" id="cd06257">
    <property type="entry name" value="DnaJ"/>
    <property type="match status" value="1"/>
</dbReference>
<reference evidence="2 3" key="1">
    <citation type="submission" date="2018-01" db="EMBL/GenBank/DDBJ databases">
        <title>Metagenomic assembled genomes from two thermal pools in the Uzon Caldera, Kamchatka, Russia.</title>
        <authorList>
            <person name="Wilkins L."/>
            <person name="Ettinger C."/>
        </authorList>
    </citation>
    <scope>NUCLEOTIDE SEQUENCE [LARGE SCALE GENOMIC DNA]</scope>
    <source>
        <strain evidence="2">ZAV-08</strain>
    </source>
</reference>
<evidence type="ECO:0000313" key="3">
    <source>
        <dbReference type="Proteomes" id="UP000235460"/>
    </source>
</evidence>
<dbReference type="InterPro" id="IPR001623">
    <property type="entry name" value="DnaJ_domain"/>
</dbReference>
<dbReference type="Proteomes" id="UP000235460">
    <property type="component" value="Unassembled WGS sequence"/>
</dbReference>
<gene>
    <name evidence="2" type="ORF">C0190_04570</name>
</gene>
<evidence type="ECO:0000259" key="1">
    <source>
        <dbReference type="PROSITE" id="PS50076"/>
    </source>
</evidence>
<sequence>MCIKEKQKKIEEARKILKLPKKTTRKEIIENYRKLAKEYHPDHGGSEELIKKLNYAYELLMEYCDNYIINLETTEEVSSSPEEWWFNRFGEDPIWGKKE</sequence>
<dbReference type="Gene3D" id="1.10.287.110">
    <property type="entry name" value="DnaJ domain"/>
    <property type="match status" value="1"/>
</dbReference>
<feature type="domain" description="J" evidence="1">
    <location>
        <begin position="12"/>
        <end position="90"/>
    </location>
</feature>
<dbReference type="SUPFAM" id="SSF46565">
    <property type="entry name" value="Chaperone J-domain"/>
    <property type="match status" value="1"/>
</dbReference>
<dbReference type="SMART" id="SM00271">
    <property type="entry name" value="DnaJ"/>
    <property type="match status" value="1"/>
</dbReference>
<dbReference type="Pfam" id="PF00226">
    <property type="entry name" value="DnaJ"/>
    <property type="match status" value="1"/>
</dbReference>
<dbReference type="AlphaFoldDB" id="A0A2N7PN53"/>
<protein>
    <submittedName>
        <fullName evidence="2">Molecular chaperone DnaJ</fullName>
    </submittedName>
</protein>
<evidence type="ECO:0000313" key="2">
    <source>
        <dbReference type="EMBL" id="PMP66843.1"/>
    </source>
</evidence>
<dbReference type="PROSITE" id="PS50076">
    <property type="entry name" value="DNAJ_2"/>
    <property type="match status" value="1"/>
</dbReference>